<evidence type="ECO:0000259" key="3">
    <source>
        <dbReference type="PROSITE" id="PS50119"/>
    </source>
</evidence>
<keyword evidence="1" id="KW-0479">Metal-binding</keyword>
<dbReference type="InterPro" id="IPR000315">
    <property type="entry name" value="Znf_B-box"/>
</dbReference>
<dbReference type="InParanoid" id="G0MQS9"/>
<gene>
    <name evidence="4" type="ORF">CAEBREN_11749</name>
</gene>
<dbReference type="GO" id="GO:0008270">
    <property type="term" value="F:zinc ion binding"/>
    <property type="evidence" value="ECO:0007669"/>
    <property type="project" value="UniProtKB-KW"/>
</dbReference>
<accession>G0MQS9</accession>
<evidence type="ECO:0000256" key="1">
    <source>
        <dbReference type="PROSITE-ProRule" id="PRU00024"/>
    </source>
</evidence>
<dbReference type="PROSITE" id="PS50119">
    <property type="entry name" value="ZF_BBOX"/>
    <property type="match status" value="1"/>
</dbReference>
<evidence type="ECO:0000256" key="2">
    <source>
        <dbReference type="SAM" id="Coils"/>
    </source>
</evidence>
<dbReference type="CDD" id="cd19756">
    <property type="entry name" value="Bbox2"/>
    <property type="match status" value="1"/>
</dbReference>
<reference evidence="5" key="1">
    <citation type="submission" date="2011-07" db="EMBL/GenBank/DDBJ databases">
        <authorList>
            <consortium name="Caenorhabditis brenneri Sequencing and Analysis Consortium"/>
            <person name="Wilson R.K."/>
        </authorList>
    </citation>
    <scope>NUCLEOTIDE SEQUENCE [LARGE SCALE GENOMIC DNA]</scope>
    <source>
        <strain evidence="5">PB2801</strain>
    </source>
</reference>
<dbReference type="HOGENOM" id="CLU_604435_0_0_1"/>
<dbReference type="Gene3D" id="3.30.160.60">
    <property type="entry name" value="Classic Zinc Finger"/>
    <property type="match status" value="1"/>
</dbReference>
<keyword evidence="1" id="KW-0862">Zinc</keyword>
<keyword evidence="1" id="KW-0863">Zinc-finger</keyword>
<dbReference type="AlphaFoldDB" id="G0MQS9"/>
<evidence type="ECO:0000313" key="5">
    <source>
        <dbReference type="Proteomes" id="UP000008068"/>
    </source>
</evidence>
<proteinExistence type="predicted"/>
<dbReference type="SUPFAM" id="SSF57845">
    <property type="entry name" value="B-box zinc-binding domain"/>
    <property type="match status" value="1"/>
</dbReference>
<feature type="coiled-coil region" evidence="2">
    <location>
        <begin position="346"/>
        <end position="373"/>
    </location>
</feature>
<feature type="domain" description="B box-type" evidence="3">
    <location>
        <begin position="179"/>
        <end position="225"/>
    </location>
</feature>
<protein>
    <recommendedName>
        <fullName evidence="3">B box-type domain-containing protein</fullName>
    </recommendedName>
</protein>
<evidence type="ECO:0000313" key="4">
    <source>
        <dbReference type="EMBL" id="EGT41463.1"/>
    </source>
</evidence>
<keyword evidence="2" id="KW-0175">Coiled coil</keyword>
<keyword evidence="5" id="KW-1185">Reference proteome</keyword>
<sequence length="453" mass="53197">MVKYWDPDYFKKEKEEHPDWLFFPEHRRTSVQFTVGGDGALVKVIHNLPPCFITDIPSSPIRMKTTLHISYDSRAGVPTTAVFIVKVETKRTVNYRIAETSEHCIGVRIISEEEWKDNLACIECENLYTEIENPKCFAFPLYRGSLCRECYEWRLSKGEIFVGAVRINFAVLDISARPTTIVSCQRNVHHEADVFCLQCSKDYCFHCYVSSHSEEETKNHQMINQSEKQWAHPKCFVHKESDATMYCFDQNCHKYVCEICCTSHKNCRGLPAAEVMAERKTEIEDVLWKLIKLEKEFRQTRHVIRVLGEKNEEKAVKHRATLRTWRAKFFLDEWRLFEQWRLHDLAEATEEKLDKLKKAIENLTRVVKQKNNVYEGQTLLPDAIKMTRWVPVSVFIAPPLPMDRPEDTCEGTIEERFRFKSYLEKRERCMMRKRKAGKLRNKTRIRAGAAGVL</sequence>
<organism evidence="5">
    <name type="scientific">Caenorhabditis brenneri</name>
    <name type="common">Nematode worm</name>
    <dbReference type="NCBI Taxonomy" id="135651"/>
    <lineage>
        <taxon>Eukaryota</taxon>
        <taxon>Metazoa</taxon>
        <taxon>Ecdysozoa</taxon>
        <taxon>Nematoda</taxon>
        <taxon>Chromadorea</taxon>
        <taxon>Rhabditida</taxon>
        <taxon>Rhabditina</taxon>
        <taxon>Rhabditomorpha</taxon>
        <taxon>Rhabditoidea</taxon>
        <taxon>Rhabditidae</taxon>
        <taxon>Peloderinae</taxon>
        <taxon>Caenorhabditis</taxon>
    </lineage>
</organism>
<dbReference type="EMBL" id="GL379807">
    <property type="protein sequence ID" value="EGT41463.1"/>
    <property type="molecule type" value="Genomic_DNA"/>
</dbReference>
<dbReference type="STRING" id="135651.G0MQS9"/>
<dbReference type="Proteomes" id="UP000008068">
    <property type="component" value="Unassembled WGS sequence"/>
</dbReference>
<name>G0MQS9_CAEBE</name>